<organism evidence="1 2">
    <name type="scientific">Pseudobutyrivibrio ruminis</name>
    <dbReference type="NCBI Taxonomy" id="46206"/>
    <lineage>
        <taxon>Bacteria</taxon>
        <taxon>Bacillati</taxon>
        <taxon>Bacillota</taxon>
        <taxon>Clostridia</taxon>
        <taxon>Lachnospirales</taxon>
        <taxon>Lachnospiraceae</taxon>
        <taxon>Pseudobutyrivibrio</taxon>
    </lineage>
</organism>
<proteinExistence type="predicted"/>
<comment type="caution">
    <text evidence="1">The sequence shown here is derived from an EMBL/GenBank/DDBJ whole genome shotgun (WGS) entry which is preliminary data.</text>
</comment>
<dbReference type="Gene3D" id="3.40.91.30">
    <property type="match status" value="1"/>
</dbReference>
<evidence type="ECO:0000313" key="1">
    <source>
        <dbReference type="EMBL" id="MBE5919459.1"/>
    </source>
</evidence>
<dbReference type="AlphaFoldDB" id="A0A927UBU7"/>
<accession>A0A927UBU7</accession>
<sequence length="259" mass="30394">MNYIELNIELEKVEKELSTLPTGKLLVYPNGNWYRWFYLNQSKRKYISKDNISFASSLARKEYLLLKRNVILAKINAINKADIPIQAAEEKLLEFVQDKRYQALLKPFYSKIEDAELLSWQNSPFNSNTKYAEQLTFQCPSGNVVRSKSEVFIDMALASNAIPYRYECELSLDNLTFYPDFTIMHPITRKLIYWEHLGMMDNDEYARQAFQKLQTYQKHNIIPGENLILTFESKNNLFSYTNAQLALEMMNLKDFSLAL</sequence>
<gene>
    <name evidence="1" type="ORF">E7272_06385</name>
</gene>
<evidence type="ECO:0000313" key="2">
    <source>
        <dbReference type="Proteomes" id="UP000766246"/>
    </source>
</evidence>
<dbReference type="Proteomes" id="UP000766246">
    <property type="component" value="Unassembled WGS sequence"/>
</dbReference>
<protein>
    <submittedName>
        <fullName evidence="1">Uncharacterized protein</fullName>
    </submittedName>
</protein>
<dbReference type="EMBL" id="SVER01000013">
    <property type="protein sequence ID" value="MBE5919459.1"/>
    <property type="molecule type" value="Genomic_DNA"/>
</dbReference>
<reference evidence="1" key="1">
    <citation type="submission" date="2019-04" db="EMBL/GenBank/DDBJ databases">
        <title>Evolution of Biomass-Degrading Anaerobic Consortia Revealed by Metagenomics.</title>
        <authorList>
            <person name="Peng X."/>
        </authorList>
    </citation>
    <scope>NUCLEOTIDE SEQUENCE</scope>
    <source>
        <strain evidence="1">SIG311</strain>
    </source>
</reference>
<name>A0A927UBU7_9FIRM</name>